<proteinExistence type="predicted"/>
<gene>
    <name evidence="1" type="ORF">MRB53_013781</name>
</gene>
<protein>
    <submittedName>
        <fullName evidence="1">Uncharacterized protein</fullName>
    </submittedName>
</protein>
<organism evidence="1 2">
    <name type="scientific">Persea americana</name>
    <name type="common">Avocado</name>
    <dbReference type="NCBI Taxonomy" id="3435"/>
    <lineage>
        <taxon>Eukaryota</taxon>
        <taxon>Viridiplantae</taxon>
        <taxon>Streptophyta</taxon>
        <taxon>Embryophyta</taxon>
        <taxon>Tracheophyta</taxon>
        <taxon>Spermatophyta</taxon>
        <taxon>Magnoliopsida</taxon>
        <taxon>Magnoliidae</taxon>
        <taxon>Laurales</taxon>
        <taxon>Lauraceae</taxon>
        <taxon>Persea</taxon>
    </lineage>
</organism>
<comment type="caution">
    <text evidence="1">The sequence shown here is derived from an EMBL/GenBank/DDBJ whole genome shotgun (WGS) entry which is preliminary data.</text>
</comment>
<keyword evidence="2" id="KW-1185">Reference proteome</keyword>
<dbReference type="EMBL" id="CM056812">
    <property type="protein sequence ID" value="KAJ8617595.1"/>
    <property type="molecule type" value="Genomic_DNA"/>
</dbReference>
<evidence type="ECO:0000313" key="2">
    <source>
        <dbReference type="Proteomes" id="UP001234297"/>
    </source>
</evidence>
<sequence length="157" mass="17555">MIMYHFLHIIKIIFIFSAGLLIVIFIGAFLKLLPMQYPWNVTLNYTTGEEENSNSPKSIAKSNSLTNQQHKEGTNTGQNKALHSKDLQSQQQEATEPQLSTEIGKAGHNTSSLHETTKKQQKSAPLGTEKTSQQDKALHELCNKTLNQPVGRYSTCK</sequence>
<dbReference type="Proteomes" id="UP001234297">
    <property type="component" value="Chromosome 4"/>
</dbReference>
<reference evidence="1 2" key="1">
    <citation type="journal article" date="2022" name="Hortic Res">
        <title>A haplotype resolved chromosomal level avocado genome allows analysis of novel avocado genes.</title>
        <authorList>
            <person name="Nath O."/>
            <person name="Fletcher S.J."/>
            <person name="Hayward A."/>
            <person name="Shaw L.M."/>
            <person name="Masouleh A.K."/>
            <person name="Furtado A."/>
            <person name="Henry R.J."/>
            <person name="Mitter N."/>
        </authorList>
    </citation>
    <scope>NUCLEOTIDE SEQUENCE [LARGE SCALE GENOMIC DNA]</scope>
    <source>
        <strain evidence="2">cv. Hass</strain>
    </source>
</reference>
<accession>A0ACC2K911</accession>
<evidence type="ECO:0000313" key="1">
    <source>
        <dbReference type="EMBL" id="KAJ8617595.1"/>
    </source>
</evidence>
<name>A0ACC2K911_PERAE</name>